<dbReference type="RefSeq" id="WP_193919882.1">
    <property type="nucleotide sequence ID" value="NZ_JADEWL010000027.1"/>
</dbReference>
<gene>
    <name evidence="11 12" type="primary">kdpC</name>
    <name evidence="12" type="ORF">IQ247_11060</name>
</gene>
<evidence type="ECO:0000313" key="13">
    <source>
        <dbReference type="Proteomes" id="UP000620559"/>
    </source>
</evidence>
<dbReference type="HAMAP" id="MF_00276">
    <property type="entry name" value="KdpC"/>
    <property type="match status" value="1"/>
</dbReference>
<evidence type="ECO:0000256" key="4">
    <source>
        <dbReference type="ARBA" id="ARBA00022692"/>
    </source>
</evidence>
<dbReference type="GO" id="GO:0008556">
    <property type="term" value="F:P-type potassium transmembrane transporter activity"/>
    <property type="evidence" value="ECO:0007669"/>
    <property type="project" value="InterPro"/>
</dbReference>
<comment type="caution">
    <text evidence="12">The sequence shown here is derived from an EMBL/GenBank/DDBJ whole genome shotgun (WGS) entry which is preliminary data.</text>
</comment>
<dbReference type="PANTHER" id="PTHR30042">
    <property type="entry name" value="POTASSIUM-TRANSPORTING ATPASE C CHAIN"/>
    <property type="match status" value="1"/>
</dbReference>
<keyword evidence="7 11" id="KW-0630">Potassium</keyword>
<dbReference type="InterPro" id="IPR003820">
    <property type="entry name" value="KdpC"/>
</dbReference>
<reference evidence="12" key="1">
    <citation type="submission" date="2020-10" db="EMBL/GenBank/DDBJ databases">
        <authorList>
            <person name="Castelo-Branco R."/>
            <person name="Eusebio N."/>
            <person name="Adriana R."/>
            <person name="Vieira A."/>
            <person name="Brugerolle De Fraissinette N."/>
            <person name="Rezende De Castro R."/>
            <person name="Schneider M.P."/>
            <person name="Vasconcelos V."/>
            <person name="Leao P.N."/>
        </authorList>
    </citation>
    <scope>NUCLEOTIDE SEQUENCE</scope>
    <source>
        <strain evidence="12">LEGE 06105</strain>
    </source>
</reference>
<feature type="transmembrane region" description="Helical" evidence="11">
    <location>
        <begin position="12"/>
        <end position="35"/>
    </location>
</feature>
<proteinExistence type="inferred from homology"/>
<dbReference type="GO" id="GO:0005524">
    <property type="term" value="F:ATP binding"/>
    <property type="evidence" value="ECO:0007669"/>
    <property type="project" value="UniProtKB-UniRule"/>
</dbReference>
<keyword evidence="13" id="KW-1185">Reference proteome</keyword>
<keyword evidence="9 11" id="KW-0406">Ion transport</keyword>
<evidence type="ECO:0000256" key="3">
    <source>
        <dbReference type="ARBA" id="ARBA00022538"/>
    </source>
</evidence>
<keyword evidence="2 11" id="KW-1003">Cell membrane</keyword>
<comment type="subcellular location">
    <subcellularLocation>
        <location evidence="11">Cell membrane</location>
        <topology evidence="11">Single-pass membrane protein</topology>
    </subcellularLocation>
</comment>
<dbReference type="EMBL" id="JADEWL010000027">
    <property type="protein sequence ID" value="MBE9213206.1"/>
    <property type="molecule type" value="Genomic_DNA"/>
</dbReference>
<evidence type="ECO:0000256" key="2">
    <source>
        <dbReference type="ARBA" id="ARBA00022475"/>
    </source>
</evidence>
<evidence type="ECO:0000256" key="6">
    <source>
        <dbReference type="ARBA" id="ARBA00022840"/>
    </source>
</evidence>
<keyword evidence="1 11" id="KW-0813">Transport</keyword>
<dbReference type="NCBIfam" id="TIGR00681">
    <property type="entry name" value="kdpC"/>
    <property type="match status" value="1"/>
</dbReference>
<keyword evidence="10 11" id="KW-0472">Membrane</keyword>
<protein>
    <recommendedName>
        <fullName evidence="11">Potassium-transporting ATPase KdpC subunit</fullName>
    </recommendedName>
    <alternativeName>
        <fullName evidence="11">ATP phosphohydrolase [potassium-transporting] C chain</fullName>
    </alternativeName>
    <alternativeName>
        <fullName evidence="11">Potassium-binding and translocating subunit C</fullName>
    </alternativeName>
    <alternativeName>
        <fullName evidence="11">Potassium-translocating ATPase C chain</fullName>
    </alternativeName>
</protein>
<keyword evidence="8 11" id="KW-1133">Transmembrane helix</keyword>
<dbReference type="PANTHER" id="PTHR30042:SF2">
    <property type="entry name" value="POTASSIUM-TRANSPORTING ATPASE KDPC SUBUNIT"/>
    <property type="match status" value="1"/>
</dbReference>
<name>A0A8J7FF90_9CYAN</name>
<keyword evidence="6 11" id="KW-0067">ATP-binding</keyword>
<evidence type="ECO:0000256" key="10">
    <source>
        <dbReference type="ARBA" id="ARBA00023136"/>
    </source>
</evidence>
<evidence type="ECO:0000313" key="12">
    <source>
        <dbReference type="EMBL" id="MBE9213206.1"/>
    </source>
</evidence>
<evidence type="ECO:0000256" key="5">
    <source>
        <dbReference type="ARBA" id="ARBA00022741"/>
    </source>
</evidence>
<dbReference type="PIRSF" id="PIRSF001296">
    <property type="entry name" value="K_ATPase_KdpC"/>
    <property type="match status" value="1"/>
</dbReference>
<dbReference type="NCBIfam" id="NF010607">
    <property type="entry name" value="PRK14003.1"/>
    <property type="match status" value="1"/>
</dbReference>
<dbReference type="Proteomes" id="UP000620559">
    <property type="component" value="Unassembled WGS sequence"/>
</dbReference>
<organism evidence="12 13">
    <name type="scientific">Plectonema cf. radiosum LEGE 06105</name>
    <dbReference type="NCBI Taxonomy" id="945769"/>
    <lineage>
        <taxon>Bacteria</taxon>
        <taxon>Bacillati</taxon>
        <taxon>Cyanobacteriota</taxon>
        <taxon>Cyanophyceae</taxon>
        <taxon>Oscillatoriophycideae</taxon>
        <taxon>Oscillatoriales</taxon>
        <taxon>Microcoleaceae</taxon>
        <taxon>Plectonema</taxon>
    </lineage>
</organism>
<keyword evidence="5 11" id="KW-0547">Nucleotide-binding</keyword>
<sequence length="190" mass="20728">MAREFIIAVRNTFSLWLLTALIYPFLIILLGQVAFPYQANGSLITNNQGQVIGSALIGQIFNSDRYFWSRPSSVNYSEGKDAAPTGVSGASNLAPSNPELIIRIQKEIKKLQQAGIEPTYDLVYASGSGLDPHITPEAAQAQLERVAKTRNISVEKIQPLISQNTDGRFIGIFGEPGVNVLKLNLALDKL</sequence>
<dbReference type="Pfam" id="PF02669">
    <property type="entry name" value="KdpC"/>
    <property type="match status" value="1"/>
</dbReference>
<evidence type="ECO:0000256" key="11">
    <source>
        <dbReference type="HAMAP-Rule" id="MF_00276"/>
    </source>
</evidence>
<evidence type="ECO:0000256" key="1">
    <source>
        <dbReference type="ARBA" id="ARBA00022448"/>
    </source>
</evidence>
<evidence type="ECO:0000256" key="7">
    <source>
        <dbReference type="ARBA" id="ARBA00022958"/>
    </source>
</evidence>
<comment type="function">
    <text evidence="11">Part of the high-affinity ATP-driven potassium transport (or Kdp) system, which catalyzes the hydrolysis of ATP coupled with the electrogenic transport of potassium into the cytoplasm. This subunit acts as a catalytic chaperone that increases the ATP-binding affinity of the ATP-hydrolyzing subunit KdpB by the formation of a transient KdpB/KdpC/ATP ternary complex.</text>
</comment>
<keyword evidence="4 11" id="KW-0812">Transmembrane</keyword>
<comment type="similarity">
    <text evidence="11">Belongs to the KdpC family.</text>
</comment>
<evidence type="ECO:0000256" key="9">
    <source>
        <dbReference type="ARBA" id="ARBA00023065"/>
    </source>
</evidence>
<evidence type="ECO:0000256" key="8">
    <source>
        <dbReference type="ARBA" id="ARBA00022989"/>
    </source>
</evidence>
<keyword evidence="3 11" id="KW-0633">Potassium transport</keyword>
<accession>A0A8J7FF90</accession>
<comment type="subunit">
    <text evidence="11">The system is composed of three essential subunits: KdpA, KdpB and KdpC.</text>
</comment>
<dbReference type="GO" id="GO:0005886">
    <property type="term" value="C:plasma membrane"/>
    <property type="evidence" value="ECO:0007669"/>
    <property type="project" value="UniProtKB-SubCell"/>
</dbReference>
<dbReference type="NCBIfam" id="NF001454">
    <property type="entry name" value="PRK00315.1"/>
    <property type="match status" value="1"/>
</dbReference>
<dbReference type="AlphaFoldDB" id="A0A8J7FF90"/>